<dbReference type="InterPro" id="IPR020846">
    <property type="entry name" value="MFS_dom"/>
</dbReference>
<gene>
    <name evidence="8" type="ORF">PENSUB_2230</name>
</gene>
<dbReference type="GO" id="GO:0005886">
    <property type="term" value="C:plasma membrane"/>
    <property type="evidence" value="ECO:0007669"/>
    <property type="project" value="TreeGrafter"/>
</dbReference>
<evidence type="ECO:0000313" key="9">
    <source>
        <dbReference type="Proteomes" id="UP000186955"/>
    </source>
</evidence>
<keyword evidence="2 6" id="KW-0812">Transmembrane</keyword>
<feature type="compositionally biased region" description="Basic and acidic residues" evidence="5">
    <location>
        <begin position="41"/>
        <end position="51"/>
    </location>
</feature>
<comment type="caution">
    <text evidence="8">The sequence shown here is derived from an EMBL/GenBank/DDBJ whole genome shotgun (WGS) entry which is preliminary data.</text>
</comment>
<feature type="transmembrane region" description="Helical" evidence="6">
    <location>
        <begin position="375"/>
        <end position="396"/>
    </location>
</feature>
<dbReference type="PANTHER" id="PTHR23501:SF39">
    <property type="entry name" value="MULTIDRUG TRANSPORTER, PUTATIVE (AFU_ORTHOLOGUE AFUA_1G05010)-RELATED"/>
    <property type="match status" value="1"/>
</dbReference>
<dbReference type="EMBL" id="MNBE01000024">
    <property type="protein sequence ID" value="OKP15082.1"/>
    <property type="molecule type" value="Genomic_DNA"/>
</dbReference>
<evidence type="ECO:0000256" key="3">
    <source>
        <dbReference type="ARBA" id="ARBA00022989"/>
    </source>
</evidence>
<feature type="compositionally biased region" description="Polar residues" evidence="5">
    <location>
        <begin position="21"/>
        <end position="39"/>
    </location>
</feature>
<organism evidence="8 9">
    <name type="scientific">Penicillium subrubescens</name>
    <dbReference type="NCBI Taxonomy" id="1316194"/>
    <lineage>
        <taxon>Eukaryota</taxon>
        <taxon>Fungi</taxon>
        <taxon>Dikarya</taxon>
        <taxon>Ascomycota</taxon>
        <taxon>Pezizomycotina</taxon>
        <taxon>Eurotiomycetes</taxon>
        <taxon>Eurotiomycetidae</taxon>
        <taxon>Eurotiales</taxon>
        <taxon>Aspergillaceae</taxon>
        <taxon>Penicillium</taxon>
    </lineage>
</organism>
<accession>A0A1Q5URJ0</accession>
<dbReference type="STRING" id="1316194.A0A1Q5URJ0"/>
<dbReference type="Gene3D" id="1.20.1250.20">
    <property type="entry name" value="MFS general substrate transporter like domains"/>
    <property type="match status" value="1"/>
</dbReference>
<evidence type="ECO:0000256" key="2">
    <source>
        <dbReference type="ARBA" id="ARBA00022692"/>
    </source>
</evidence>
<feature type="transmembrane region" description="Helical" evidence="6">
    <location>
        <begin position="324"/>
        <end position="344"/>
    </location>
</feature>
<dbReference type="GO" id="GO:0022857">
    <property type="term" value="F:transmembrane transporter activity"/>
    <property type="evidence" value="ECO:0007669"/>
    <property type="project" value="InterPro"/>
</dbReference>
<feature type="transmembrane region" description="Helical" evidence="6">
    <location>
        <begin position="65"/>
        <end position="91"/>
    </location>
</feature>
<dbReference type="PANTHER" id="PTHR23501">
    <property type="entry name" value="MAJOR FACILITATOR SUPERFAMILY"/>
    <property type="match status" value="1"/>
</dbReference>
<proteinExistence type="predicted"/>
<feature type="transmembrane region" description="Helical" evidence="6">
    <location>
        <begin position="520"/>
        <end position="542"/>
    </location>
</feature>
<feature type="transmembrane region" description="Helical" evidence="6">
    <location>
        <begin position="154"/>
        <end position="172"/>
    </location>
</feature>
<evidence type="ECO:0000313" key="8">
    <source>
        <dbReference type="EMBL" id="OKP15082.1"/>
    </source>
</evidence>
<name>A0A1Q5URJ0_9EURO</name>
<evidence type="ECO:0000259" key="7">
    <source>
        <dbReference type="PROSITE" id="PS50850"/>
    </source>
</evidence>
<feature type="transmembrane region" description="Helical" evidence="6">
    <location>
        <begin position="239"/>
        <end position="262"/>
    </location>
</feature>
<dbReference type="AlphaFoldDB" id="A0A1Q5URJ0"/>
<dbReference type="PROSITE" id="PS50850">
    <property type="entry name" value="MFS"/>
    <property type="match status" value="1"/>
</dbReference>
<feature type="transmembrane region" description="Helical" evidence="6">
    <location>
        <begin position="209"/>
        <end position="227"/>
    </location>
</feature>
<dbReference type="InterPro" id="IPR036259">
    <property type="entry name" value="MFS_trans_sf"/>
</dbReference>
<dbReference type="Pfam" id="PF07690">
    <property type="entry name" value="MFS_1"/>
    <property type="match status" value="1"/>
</dbReference>
<feature type="region of interest" description="Disordered" evidence="5">
    <location>
        <begin position="16"/>
        <end position="51"/>
    </location>
</feature>
<feature type="transmembrane region" description="Helical" evidence="6">
    <location>
        <begin position="123"/>
        <end position="142"/>
    </location>
</feature>
<keyword evidence="3 6" id="KW-1133">Transmembrane helix</keyword>
<keyword evidence="4 6" id="KW-0472">Membrane</keyword>
<evidence type="ECO:0000256" key="6">
    <source>
        <dbReference type="SAM" id="Phobius"/>
    </source>
</evidence>
<feature type="domain" description="Major facilitator superfamily (MFS) profile" evidence="7">
    <location>
        <begin position="65"/>
        <end position="588"/>
    </location>
</feature>
<dbReference type="Proteomes" id="UP000186955">
    <property type="component" value="Unassembled WGS sequence"/>
</dbReference>
<feature type="region of interest" description="Disordered" evidence="5">
    <location>
        <begin position="614"/>
        <end position="653"/>
    </location>
</feature>
<keyword evidence="9" id="KW-1185">Reference proteome</keyword>
<evidence type="ECO:0000256" key="5">
    <source>
        <dbReference type="SAM" id="MobiDB-lite"/>
    </source>
</evidence>
<feature type="transmembrane region" description="Helical" evidence="6">
    <location>
        <begin position="464"/>
        <end position="483"/>
    </location>
</feature>
<comment type="subcellular location">
    <subcellularLocation>
        <location evidence="1">Membrane</location>
        <topology evidence="1">Multi-pass membrane protein</topology>
    </subcellularLocation>
</comment>
<sequence>MILIYKKIKKHNERKRIEAQPTVTDNADENPVTQSTAYDTPNEKKTVSPEEAAEKKRRRVYRWKIILGLFAPFCLQSLDTTIIASALPYIAEDFGESSFDWCVAYQTIGKLTFSPPTGQLSQLNWIISSFNLTSAAFLFFWAQLTDLYGRHNTLQVAIFVMIIGSAICTGAPTSTFSVLLLGRALQGIGAAGVNISIRTILADRVSLSEYALNWTIFALVSGIGFSVGPVVGGYLTSTSWRWCFAINLPIGVVAMIVVVFVLRKELQGPQQLPQLEDRDMSTGPRRFVARLLTIDYGGQLLFLWGFGLLILALTWAGGNYSWKSAAVLAPIIIGGILAIAWIVYERSMVPGSMMARALPRQKAMVPWELLSQRDIGLLFLVNFSIGVSMFAVMYFMDLYFALVEKRSSSNAGISLLFFLPGLAGELCMTLKTSERNTVLIVDDTAGAYMAMFASNVWPRQTLPALLLGSLTSSVGITVLAWAVHAAKTSVIYGMMALVGHGVGIRMNPASLHGLAYFPTMTAQISCLVSFAVPFGGLVGLTIMSTVFTNKSGSGELDPQSGIMWAFIAMIPLMWLSVLLTTFLGNVWIQKDGGHEVVDGAYLWSFVTRKKLDRQRRDREQEQELDLSHLANENKEGENIEMGLKATVAAPTKD</sequence>
<evidence type="ECO:0000256" key="1">
    <source>
        <dbReference type="ARBA" id="ARBA00004141"/>
    </source>
</evidence>
<feature type="transmembrane region" description="Helical" evidence="6">
    <location>
        <begin position="300"/>
        <end position="318"/>
    </location>
</feature>
<dbReference type="InterPro" id="IPR011701">
    <property type="entry name" value="MFS"/>
</dbReference>
<reference evidence="8 9" key="1">
    <citation type="submission" date="2016-10" db="EMBL/GenBank/DDBJ databases">
        <title>Genome sequence of the ascomycete fungus Penicillium subrubescens.</title>
        <authorList>
            <person name="De Vries R.P."/>
            <person name="Peng M."/>
            <person name="Dilokpimol A."/>
            <person name="Hilden K."/>
            <person name="Makela M.R."/>
            <person name="Grigoriev I."/>
            <person name="Riley R."/>
            <person name="Granchi Z."/>
        </authorList>
    </citation>
    <scope>NUCLEOTIDE SEQUENCE [LARGE SCALE GENOMIC DNA]</scope>
    <source>
        <strain evidence="8 9">CBS 132785</strain>
    </source>
</reference>
<protein>
    <submittedName>
        <fullName evidence="8">Vacuolar basic amino acid transporter 5</fullName>
    </submittedName>
</protein>
<evidence type="ECO:0000256" key="4">
    <source>
        <dbReference type="ARBA" id="ARBA00023136"/>
    </source>
</evidence>
<dbReference type="SUPFAM" id="SSF103473">
    <property type="entry name" value="MFS general substrate transporter"/>
    <property type="match status" value="1"/>
</dbReference>
<feature type="transmembrane region" description="Helical" evidence="6">
    <location>
        <begin position="562"/>
        <end position="583"/>
    </location>
</feature>
<feature type="transmembrane region" description="Helical" evidence="6">
    <location>
        <begin position="411"/>
        <end position="430"/>
    </location>
</feature>